<evidence type="ECO:0000313" key="3">
    <source>
        <dbReference type="Proteomes" id="UP000189800"/>
    </source>
</evidence>
<protein>
    <submittedName>
        <fullName evidence="2">Putative toxin-antitoxin system toxin component, PIN family</fullName>
    </submittedName>
</protein>
<dbReference type="PANTHER" id="PTHR34610:SF3">
    <property type="entry name" value="SSL7007 PROTEIN"/>
    <property type="match status" value="1"/>
</dbReference>
<evidence type="ECO:0000259" key="1">
    <source>
        <dbReference type="SMART" id="SM00670"/>
    </source>
</evidence>
<keyword evidence="3" id="KW-1185">Reference proteome</keyword>
<dbReference type="EMBL" id="MUYU01000009">
    <property type="protein sequence ID" value="OOS24641.1"/>
    <property type="molecule type" value="Genomic_DNA"/>
</dbReference>
<evidence type="ECO:0000313" key="2">
    <source>
        <dbReference type="EMBL" id="OOS24641.1"/>
    </source>
</evidence>
<dbReference type="PANTHER" id="PTHR34610">
    <property type="entry name" value="SSL7007 PROTEIN"/>
    <property type="match status" value="1"/>
</dbReference>
<dbReference type="STRING" id="470453.B0680_04220"/>
<dbReference type="SMART" id="SM00670">
    <property type="entry name" value="PINc"/>
    <property type="match status" value="1"/>
</dbReference>
<dbReference type="InterPro" id="IPR029060">
    <property type="entry name" value="PIN-like_dom_sf"/>
</dbReference>
<dbReference type="InterPro" id="IPR002850">
    <property type="entry name" value="PIN_toxin-like"/>
</dbReference>
<accession>A0A1T0CR64</accession>
<dbReference type="Pfam" id="PF13470">
    <property type="entry name" value="PIN_3"/>
    <property type="match status" value="1"/>
</dbReference>
<name>A0A1T0CR64_9GAMM</name>
<dbReference type="NCBIfam" id="TIGR00305">
    <property type="entry name" value="putative toxin-antitoxin system toxin component, PIN family"/>
    <property type="match status" value="1"/>
</dbReference>
<dbReference type="CDD" id="cd09854">
    <property type="entry name" value="PIN_VapC-like"/>
    <property type="match status" value="1"/>
</dbReference>
<proteinExistence type="predicted"/>
<dbReference type="InterPro" id="IPR002716">
    <property type="entry name" value="PIN_dom"/>
</dbReference>
<organism evidence="2 3">
    <name type="scientific">Moraxella pluranimalium</name>
    <dbReference type="NCBI Taxonomy" id="470453"/>
    <lineage>
        <taxon>Bacteria</taxon>
        <taxon>Pseudomonadati</taxon>
        <taxon>Pseudomonadota</taxon>
        <taxon>Gammaproteobacteria</taxon>
        <taxon>Moraxellales</taxon>
        <taxon>Moraxellaceae</taxon>
        <taxon>Moraxella</taxon>
    </lineage>
</organism>
<dbReference type="SUPFAM" id="SSF88723">
    <property type="entry name" value="PIN domain-like"/>
    <property type="match status" value="1"/>
</dbReference>
<dbReference type="OrthoDB" id="271187at2"/>
<dbReference type="AlphaFoldDB" id="A0A1T0CR64"/>
<comment type="caution">
    <text evidence="2">The sequence shown here is derived from an EMBL/GenBank/DDBJ whole genome shotgun (WGS) entry which is preliminary data.</text>
</comment>
<reference evidence="2 3" key="1">
    <citation type="submission" date="2017-02" db="EMBL/GenBank/DDBJ databases">
        <title>Draft genome sequence of Moraxella pluranimalium CCUG 54913T type strain.</title>
        <authorList>
            <person name="Salva-Serra F."/>
            <person name="Engstrom-Jakobsson H."/>
            <person name="Thorell K."/>
            <person name="Jaen-Luchoro D."/>
            <person name="Gonzales-Siles L."/>
            <person name="Karlsson R."/>
            <person name="Yazdan S."/>
            <person name="Boulund F."/>
            <person name="Johnning A."/>
            <person name="Engstrand L."/>
            <person name="Kristiansson E."/>
            <person name="Moore E."/>
        </authorList>
    </citation>
    <scope>NUCLEOTIDE SEQUENCE [LARGE SCALE GENOMIC DNA]</scope>
    <source>
        <strain evidence="2 3">CCUG 54913</strain>
    </source>
</reference>
<dbReference type="Proteomes" id="UP000189800">
    <property type="component" value="Unassembled WGS sequence"/>
</dbReference>
<feature type="domain" description="PIN" evidence="1">
    <location>
        <begin position="1"/>
        <end position="117"/>
    </location>
</feature>
<gene>
    <name evidence="2" type="ORF">B0680_04220</name>
</gene>
<dbReference type="RefSeq" id="WP_078253808.1">
    <property type="nucleotide sequence ID" value="NZ_MUYU01000009.1"/>
</dbReference>
<sequence length="138" mass="15569">MKIVLDTNILVKACKGSYHANRLLAACLQGKFTPLVSVTLLAEYEDVLARESLFCDDKLSLAERNELLDAILSISQWVRIFYLWRPNLKDEGDNHLIELAVAGGAKYIVSHNAKDFRSSELDFDIDVITPMQLLEELS</sequence>